<evidence type="ECO:0000313" key="3">
    <source>
        <dbReference type="Proteomes" id="UP000708208"/>
    </source>
</evidence>
<protein>
    <submittedName>
        <fullName evidence="2">Uncharacterized protein</fullName>
    </submittedName>
</protein>
<proteinExistence type="predicted"/>
<evidence type="ECO:0000313" key="2">
    <source>
        <dbReference type="EMBL" id="CAG7815942.1"/>
    </source>
</evidence>
<dbReference type="AlphaFoldDB" id="A0A8J2KMT7"/>
<dbReference type="EMBL" id="CAJVCH010357043">
    <property type="protein sequence ID" value="CAG7815942.1"/>
    <property type="molecule type" value="Genomic_DNA"/>
</dbReference>
<evidence type="ECO:0000256" key="1">
    <source>
        <dbReference type="SAM" id="MobiDB-lite"/>
    </source>
</evidence>
<sequence length="34" mass="3997">MEKLVIEEDFEEDDASFIQQDEQEHDVVVQDTDA</sequence>
<feature type="non-terminal residue" evidence="2">
    <location>
        <position position="34"/>
    </location>
</feature>
<gene>
    <name evidence="2" type="ORF">AFUS01_LOCUS26587</name>
</gene>
<organism evidence="2 3">
    <name type="scientific">Allacma fusca</name>
    <dbReference type="NCBI Taxonomy" id="39272"/>
    <lineage>
        <taxon>Eukaryota</taxon>
        <taxon>Metazoa</taxon>
        <taxon>Ecdysozoa</taxon>
        <taxon>Arthropoda</taxon>
        <taxon>Hexapoda</taxon>
        <taxon>Collembola</taxon>
        <taxon>Symphypleona</taxon>
        <taxon>Sminthuridae</taxon>
        <taxon>Allacma</taxon>
    </lineage>
</organism>
<comment type="caution">
    <text evidence="2">The sequence shown here is derived from an EMBL/GenBank/DDBJ whole genome shotgun (WGS) entry which is preliminary data.</text>
</comment>
<accession>A0A8J2KMT7</accession>
<dbReference type="Proteomes" id="UP000708208">
    <property type="component" value="Unassembled WGS sequence"/>
</dbReference>
<name>A0A8J2KMT7_9HEXA</name>
<keyword evidence="3" id="KW-1185">Reference proteome</keyword>
<reference evidence="2" key="1">
    <citation type="submission" date="2021-06" db="EMBL/GenBank/DDBJ databases">
        <authorList>
            <person name="Hodson N. C."/>
            <person name="Mongue J. A."/>
            <person name="Jaron S. K."/>
        </authorList>
    </citation>
    <scope>NUCLEOTIDE SEQUENCE</scope>
</reference>
<feature type="region of interest" description="Disordered" evidence="1">
    <location>
        <begin position="1"/>
        <end position="34"/>
    </location>
</feature>